<protein>
    <submittedName>
        <fullName evidence="1">Uncharacterized protein</fullName>
    </submittedName>
</protein>
<name>A0A9X0MJG4_BACCE</name>
<dbReference type="EMBL" id="LOMO01000001">
    <property type="protein sequence ID" value="KXY50941.1"/>
    <property type="molecule type" value="Genomic_DNA"/>
</dbReference>
<sequence>MGWRFEVLLLPKTIKNEDLIQSTHQILKDEPNIIMDSHVLMVAPPSPDFYFKKISLDSIGNYESPVFTPREFALKLSNVIRNEDFIIANYCDGTAQGLISHFRNGCLVQKIESPELDKLEIGRQLLTDTLHFPASESILSSIDSYFSFLHERNPYSLISYAHLHFSSVSEKRPMRRALYEQVQALIQNPNVTDEELGTLKGSHSFPPSIVRPYYQRYIMESNKNIALEKMYLFTNGFEGDATLKDAPTYLSPNNYFQLTSDYRSLTI</sequence>
<comment type="caution">
    <text evidence="1">The sequence shown here is derived from an EMBL/GenBank/DDBJ whole genome shotgun (WGS) entry which is preliminary data.</text>
</comment>
<organism evidence="1 2">
    <name type="scientific">Bacillus cereus</name>
    <dbReference type="NCBI Taxonomy" id="1396"/>
    <lineage>
        <taxon>Bacteria</taxon>
        <taxon>Bacillati</taxon>
        <taxon>Bacillota</taxon>
        <taxon>Bacilli</taxon>
        <taxon>Bacillales</taxon>
        <taxon>Bacillaceae</taxon>
        <taxon>Bacillus</taxon>
        <taxon>Bacillus cereus group</taxon>
    </lineage>
</organism>
<gene>
    <name evidence="1" type="ORF">AT268_30815</name>
</gene>
<accession>A0A9X0MJG4</accession>
<dbReference type="RefSeq" id="WP_061662266.1">
    <property type="nucleotide sequence ID" value="NZ_LOMO01000001.1"/>
</dbReference>
<proteinExistence type="predicted"/>
<reference evidence="1 2" key="1">
    <citation type="submission" date="2015-12" db="EMBL/GenBank/DDBJ databases">
        <title>Bacillus cereus Group isolate.</title>
        <authorList>
            <person name="Kovac J."/>
        </authorList>
    </citation>
    <scope>NUCLEOTIDE SEQUENCE [LARGE SCALE GENOMIC DNA]</scope>
    <source>
        <strain evidence="1 2">FSL K6-0073</strain>
    </source>
</reference>
<dbReference type="Proteomes" id="UP000075476">
    <property type="component" value="Unassembled WGS sequence"/>
</dbReference>
<evidence type="ECO:0000313" key="1">
    <source>
        <dbReference type="EMBL" id="KXY50941.1"/>
    </source>
</evidence>
<dbReference type="AlphaFoldDB" id="A0A9X0MJG4"/>
<evidence type="ECO:0000313" key="2">
    <source>
        <dbReference type="Proteomes" id="UP000075476"/>
    </source>
</evidence>